<dbReference type="PANTHER" id="PTHR23150:SF19">
    <property type="entry name" value="FORMYLGLYCINE-GENERATING ENZYME"/>
    <property type="match status" value="1"/>
</dbReference>
<evidence type="ECO:0000259" key="2">
    <source>
        <dbReference type="Pfam" id="PF03781"/>
    </source>
</evidence>
<protein>
    <submittedName>
        <fullName evidence="3">Formylglycine-generating enzyme family protein</fullName>
    </submittedName>
</protein>
<dbReference type="Pfam" id="PF03781">
    <property type="entry name" value="FGE-sulfatase"/>
    <property type="match status" value="1"/>
</dbReference>
<organism evidence="3 4">
    <name type="scientific">Leptothoe spongobia TAU-MAC 1115</name>
    <dbReference type="NCBI Taxonomy" id="1967444"/>
    <lineage>
        <taxon>Bacteria</taxon>
        <taxon>Bacillati</taxon>
        <taxon>Cyanobacteriota</taxon>
        <taxon>Cyanophyceae</taxon>
        <taxon>Nodosilineales</taxon>
        <taxon>Cymatolegaceae</taxon>
        <taxon>Leptothoe</taxon>
        <taxon>Leptothoe spongobia</taxon>
    </lineage>
</organism>
<dbReference type="AlphaFoldDB" id="A0A947DIS8"/>
<feature type="domain" description="Sulfatase-modifying factor enzyme-like" evidence="2">
    <location>
        <begin position="2"/>
        <end position="230"/>
    </location>
</feature>
<comment type="caution">
    <text evidence="3">The sequence shown here is derived from an EMBL/GenBank/DDBJ whole genome shotgun (WGS) entry which is preliminary data.</text>
</comment>
<dbReference type="PANTHER" id="PTHR23150">
    <property type="entry name" value="SULFATASE MODIFYING FACTOR 1, 2"/>
    <property type="match status" value="1"/>
</dbReference>
<gene>
    <name evidence="3" type="ORF">IXB50_18805</name>
</gene>
<reference evidence="3" key="1">
    <citation type="submission" date="2020-11" db="EMBL/GenBank/DDBJ databases">
        <authorList>
            <person name="Konstantinou D."/>
            <person name="Gkelis S."/>
            <person name="Popin R."/>
            <person name="Fewer D."/>
            <person name="Sivonen K."/>
        </authorList>
    </citation>
    <scope>NUCLEOTIDE SEQUENCE</scope>
    <source>
        <strain evidence="3">TAU-MAC 1115</strain>
    </source>
</reference>
<accession>A0A947DIS8</accession>
<evidence type="ECO:0000313" key="3">
    <source>
        <dbReference type="EMBL" id="MBT9317478.1"/>
    </source>
</evidence>
<evidence type="ECO:0000313" key="4">
    <source>
        <dbReference type="Proteomes" id="UP000717364"/>
    </source>
</evidence>
<sequence length="238" mass="27344">MLVPGGEFWMGAAEDEPDSQDSERPRHLVQMSRFLMGRYPVTQAQWKAVTGLEKEEIDLNPDPSRFKGDHRPVEQVSWFEAVEFCQRLSAQTSREYGLPSEAEWEYACRAGAETPYHFGEKITTEIVNYYDNDSKREYRGETTPVNYFGVANALGLCDMHGNVDEWCQDHWHENYKEAPTHGIAWLTSNQNTIRILRGGSWYTEPRACRSAARYNSSPDNRSYNFGFRVVCRAPGTLP</sequence>
<dbReference type="GO" id="GO:0120147">
    <property type="term" value="F:formylglycine-generating oxidase activity"/>
    <property type="evidence" value="ECO:0007669"/>
    <property type="project" value="TreeGrafter"/>
</dbReference>
<reference evidence="3" key="2">
    <citation type="journal article" date="2021" name="Mar. Drugs">
        <title>Genome Reduction and Secondary Metabolism of the Marine Sponge-Associated Cyanobacterium Leptothoe.</title>
        <authorList>
            <person name="Konstantinou D."/>
            <person name="Popin R.V."/>
            <person name="Fewer D.P."/>
            <person name="Sivonen K."/>
            <person name="Gkelis S."/>
        </authorList>
    </citation>
    <scope>NUCLEOTIDE SEQUENCE</scope>
    <source>
        <strain evidence="3">TAU-MAC 1115</strain>
    </source>
</reference>
<dbReference type="Proteomes" id="UP000717364">
    <property type="component" value="Unassembled WGS sequence"/>
</dbReference>
<dbReference type="InterPro" id="IPR051043">
    <property type="entry name" value="Sulfatase_Mod_Factor_Kinase"/>
</dbReference>
<dbReference type="InterPro" id="IPR005532">
    <property type="entry name" value="SUMF_dom"/>
</dbReference>
<feature type="region of interest" description="Disordered" evidence="1">
    <location>
        <begin position="1"/>
        <end position="25"/>
    </location>
</feature>
<keyword evidence="4" id="KW-1185">Reference proteome</keyword>
<dbReference type="EMBL" id="JADOES010000048">
    <property type="protein sequence ID" value="MBT9317478.1"/>
    <property type="molecule type" value="Genomic_DNA"/>
</dbReference>
<proteinExistence type="predicted"/>
<name>A0A947DIS8_9CYAN</name>
<evidence type="ECO:0000256" key="1">
    <source>
        <dbReference type="SAM" id="MobiDB-lite"/>
    </source>
</evidence>